<evidence type="ECO:0000256" key="2">
    <source>
        <dbReference type="ARBA" id="ARBA00009942"/>
    </source>
</evidence>
<comment type="caution">
    <text evidence="6">The sequence shown here is derived from an EMBL/GenBank/DDBJ whole genome shotgun (WGS) entry which is preliminary data.</text>
</comment>
<protein>
    <recommendedName>
        <fullName evidence="3 4">Protein NrdI</fullName>
    </recommendedName>
</protein>
<feature type="compositionally biased region" description="Low complexity" evidence="5">
    <location>
        <begin position="13"/>
        <end position="32"/>
    </location>
</feature>
<dbReference type="PANTHER" id="PTHR37297">
    <property type="entry name" value="PROTEIN NRDI"/>
    <property type="match status" value="1"/>
</dbReference>
<dbReference type="Gene3D" id="3.40.50.360">
    <property type="match status" value="1"/>
</dbReference>
<sequence>MRRLWQQSRSWVTSRLPSSSPTTTTGADSAPTRSQNSHCVVPDLVYFSSVSGNTKRFVEKLGRPAHRIPLYATDAPLKVDEPFVLVLPTYGGGVSGGAVPKQVIRFLNDAENRSLIKGVIAAGNTNFGEAYCLAGDIVAQKCSVDTLYRFEVFGTPDDVEAVTTGLEAFWKAH</sequence>
<accession>A0A3E0WES9</accession>
<dbReference type="NCBIfam" id="TIGR00333">
    <property type="entry name" value="nrdI"/>
    <property type="match status" value="1"/>
</dbReference>
<dbReference type="EMBL" id="NBXE01000007">
    <property type="protein sequence ID" value="RFA29070.1"/>
    <property type="molecule type" value="Genomic_DNA"/>
</dbReference>
<organism evidence="6 7">
    <name type="scientific">Subtercola boreus</name>
    <dbReference type="NCBI Taxonomy" id="120213"/>
    <lineage>
        <taxon>Bacteria</taxon>
        <taxon>Bacillati</taxon>
        <taxon>Actinomycetota</taxon>
        <taxon>Actinomycetes</taxon>
        <taxon>Micrococcales</taxon>
        <taxon>Microbacteriaceae</taxon>
        <taxon>Subtercola</taxon>
    </lineage>
</organism>
<dbReference type="GO" id="GO:0010181">
    <property type="term" value="F:FMN binding"/>
    <property type="evidence" value="ECO:0007669"/>
    <property type="project" value="InterPro"/>
</dbReference>
<name>A0A3E0WES9_9MICO</name>
<dbReference type="HAMAP" id="MF_00128">
    <property type="entry name" value="NrdI"/>
    <property type="match status" value="1"/>
</dbReference>
<dbReference type="InterPro" id="IPR004465">
    <property type="entry name" value="RNR_NrdI"/>
</dbReference>
<dbReference type="Proteomes" id="UP000257080">
    <property type="component" value="Unassembled WGS sequence"/>
</dbReference>
<dbReference type="SUPFAM" id="SSF52218">
    <property type="entry name" value="Flavoproteins"/>
    <property type="match status" value="1"/>
</dbReference>
<dbReference type="Pfam" id="PF07972">
    <property type="entry name" value="Flavodoxin_NdrI"/>
    <property type="match status" value="1"/>
</dbReference>
<dbReference type="AlphaFoldDB" id="A0A3E0WES9"/>
<reference evidence="6 7" key="1">
    <citation type="submission" date="2017-04" db="EMBL/GenBank/DDBJ databases">
        <title>Comparative genome analysis of Subtercola boreus.</title>
        <authorList>
            <person name="Cho Y.-J."/>
            <person name="Cho A."/>
            <person name="Kim O.-S."/>
            <person name="Lee J.-I."/>
        </authorList>
    </citation>
    <scope>NUCLEOTIDE SEQUENCE [LARGE SCALE GENOMIC DNA]</scope>
    <source>
        <strain evidence="6 7">P28004</strain>
    </source>
</reference>
<dbReference type="OrthoDB" id="350535at2"/>
<dbReference type="InterPro" id="IPR020852">
    <property type="entry name" value="RNR_Ib_NrdI_bac"/>
</dbReference>
<evidence type="ECO:0000256" key="1">
    <source>
        <dbReference type="ARBA" id="ARBA00003999"/>
    </source>
</evidence>
<dbReference type="PANTHER" id="PTHR37297:SF1">
    <property type="entry name" value="PROTEIN NRDI"/>
    <property type="match status" value="1"/>
</dbReference>
<feature type="compositionally biased region" description="Polar residues" evidence="5">
    <location>
        <begin position="1"/>
        <end position="12"/>
    </location>
</feature>
<evidence type="ECO:0000256" key="4">
    <source>
        <dbReference type="HAMAP-Rule" id="MF_00128"/>
    </source>
</evidence>
<proteinExistence type="inferred from homology"/>
<evidence type="ECO:0000313" key="7">
    <source>
        <dbReference type="Proteomes" id="UP000257080"/>
    </source>
</evidence>
<evidence type="ECO:0000256" key="5">
    <source>
        <dbReference type="SAM" id="MobiDB-lite"/>
    </source>
</evidence>
<evidence type="ECO:0000256" key="3">
    <source>
        <dbReference type="ARBA" id="ARBA00020129"/>
    </source>
</evidence>
<comment type="function">
    <text evidence="1 4">Probably involved in ribonucleotide reductase function.</text>
</comment>
<dbReference type="InterPro" id="IPR029039">
    <property type="entry name" value="Flavoprotein-like_sf"/>
</dbReference>
<comment type="similarity">
    <text evidence="2 4">Belongs to the NrdI family.</text>
</comment>
<feature type="region of interest" description="Disordered" evidence="5">
    <location>
        <begin position="1"/>
        <end position="35"/>
    </location>
</feature>
<gene>
    <name evidence="4 6" type="primary">nrdI</name>
    <name evidence="6" type="ORF">B7R25_02370</name>
</gene>
<evidence type="ECO:0000313" key="6">
    <source>
        <dbReference type="EMBL" id="RFA29070.1"/>
    </source>
</evidence>